<keyword evidence="3" id="KW-1185">Reference proteome</keyword>
<feature type="region of interest" description="Disordered" evidence="1">
    <location>
        <begin position="146"/>
        <end position="177"/>
    </location>
</feature>
<dbReference type="HOGENOM" id="CLU_129731_1_0_11"/>
<comment type="caution">
    <text evidence="2">The sequence shown here is derived from an EMBL/GenBank/DDBJ whole genome shotgun (WGS) entry which is preliminary data.</text>
</comment>
<gene>
    <name evidence="2" type="ORF">HMPREF0291_11219</name>
</gene>
<dbReference type="STRING" id="585529.HMPREF0291_11219"/>
<dbReference type="AlphaFoldDB" id="D7WEI5"/>
<evidence type="ECO:0000313" key="3">
    <source>
        <dbReference type="Proteomes" id="UP000004208"/>
    </source>
</evidence>
<accession>D7WEI5</accession>
<evidence type="ECO:0000256" key="1">
    <source>
        <dbReference type="SAM" id="MobiDB-lite"/>
    </source>
</evidence>
<dbReference type="eggNOG" id="ENOG50331DK">
    <property type="taxonomic scope" value="Bacteria"/>
</dbReference>
<dbReference type="EMBL" id="ACLJ02000003">
    <property type="protein sequence ID" value="EFK53562.1"/>
    <property type="molecule type" value="Genomic_DNA"/>
</dbReference>
<protein>
    <submittedName>
        <fullName evidence="2">Uncharacterized protein</fullName>
    </submittedName>
</protein>
<reference evidence="2" key="1">
    <citation type="submission" date="2010-06" db="EMBL/GenBank/DDBJ databases">
        <authorList>
            <person name="Muzny D."/>
            <person name="Qin X."/>
            <person name="Buhay C."/>
            <person name="Dugan-Rocha S."/>
            <person name="Ding Y."/>
            <person name="Chen G."/>
            <person name="Hawes A."/>
            <person name="Holder M."/>
            <person name="Jhangiani S."/>
            <person name="Johnson A."/>
            <person name="Khan Z."/>
            <person name="Li Z."/>
            <person name="Liu W."/>
            <person name="Liu X."/>
            <person name="Perez L."/>
            <person name="Shen H."/>
            <person name="Wang Q."/>
            <person name="Watt J."/>
            <person name="Xi L."/>
            <person name="Xin Y."/>
            <person name="Zhou J."/>
            <person name="Deng J."/>
            <person name="Jiang H."/>
            <person name="Liu Y."/>
            <person name="Qu J."/>
            <person name="Song X.-Z."/>
            <person name="Zhang L."/>
            <person name="Villasana D."/>
            <person name="Johnson A."/>
            <person name="Liu J."/>
            <person name="Liyanage D."/>
            <person name="Lorensuhewa L."/>
            <person name="Robinson T."/>
            <person name="Song A."/>
            <person name="Song B.-B."/>
            <person name="Dinh H."/>
            <person name="Thornton R."/>
            <person name="Coyle M."/>
            <person name="Francisco L."/>
            <person name="Jackson L."/>
            <person name="Javaid M."/>
            <person name="Korchina V."/>
            <person name="Kovar C."/>
            <person name="Mata R."/>
            <person name="Mathew T."/>
            <person name="Ngo R."/>
            <person name="Nguyen L."/>
            <person name="Nguyen N."/>
            <person name="Okwuonu G."/>
            <person name="Ongeri F."/>
            <person name="Pham C."/>
            <person name="Simmons D."/>
            <person name="Wilczek-Boney K."/>
            <person name="Hale W."/>
            <person name="Jakkamsetti A."/>
            <person name="Pham P."/>
            <person name="Ruth R."/>
            <person name="San Lucas F."/>
            <person name="Warren J."/>
            <person name="Zhang J."/>
            <person name="Zhao Z."/>
            <person name="Zhou C."/>
            <person name="Zhu D."/>
            <person name="Lee S."/>
            <person name="Bess C."/>
            <person name="Blankenburg K."/>
            <person name="Forbes L."/>
            <person name="Fu Q."/>
            <person name="Gubbala S."/>
            <person name="Hirani K."/>
            <person name="Jayaseelan J.C."/>
            <person name="Lara F."/>
            <person name="Munidasa M."/>
            <person name="Palculict T."/>
            <person name="Patil S."/>
            <person name="Pu L.-L."/>
            <person name="Saada N."/>
            <person name="Tang L."/>
            <person name="Weissenberger G."/>
            <person name="Zhu Y."/>
            <person name="Hemphill L."/>
            <person name="Shang Y."/>
            <person name="Youmans B."/>
            <person name="Ayvaz T."/>
            <person name="Ross M."/>
            <person name="Santibanez J."/>
            <person name="Aqrawi P."/>
            <person name="Gross S."/>
            <person name="Joshi V."/>
            <person name="Fowler G."/>
            <person name="Nazareth L."/>
            <person name="Reid J."/>
            <person name="Worley K."/>
            <person name="Petrosino J."/>
            <person name="Highlander S."/>
            <person name="Gibbs R."/>
        </authorList>
    </citation>
    <scope>NUCLEOTIDE SEQUENCE [LARGE SCALE GENOMIC DNA]</scope>
    <source>
        <strain evidence="2">ATCC 33030</strain>
    </source>
</reference>
<name>D7WEI5_9CORY</name>
<proteinExistence type="predicted"/>
<organism evidence="2 3">
    <name type="scientific">Corynebacterium genitalium ATCC 33030</name>
    <dbReference type="NCBI Taxonomy" id="585529"/>
    <lineage>
        <taxon>Bacteria</taxon>
        <taxon>Bacillati</taxon>
        <taxon>Actinomycetota</taxon>
        <taxon>Actinomycetes</taxon>
        <taxon>Mycobacteriales</taxon>
        <taxon>Corynebacteriaceae</taxon>
        <taxon>Corynebacterium</taxon>
    </lineage>
</organism>
<sequence length="177" mass="20529">MVVCVSYKSLQTLNLFPEYSLPRHRVRKCDVRQIRGVRQGRPTILTVFNLFGSRKKNSPFKPPRGPGETVRPEDAQYLKQWAERHGFVEGFVEPETMVNEMSVVLVADNGEYTRRNIGGPTGIDAVSKMLGISLYDVEETGYPDRMRKRMEQERILRKRAEQKERRAKFERGEDPNV</sequence>
<dbReference type="Proteomes" id="UP000004208">
    <property type="component" value="Unassembled WGS sequence"/>
</dbReference>
<evidence type="ECO:0000313" key="2">
    <source>
        <dbReference type="EMBL" id="EFK53562.1"/>
    </source>
</evidence>